<protein>
    <submittedName>
        <fullName evidence="1">Terminase</fullName>
    </submittedName>
</protein>
<dbReference type="AlphaFoldDB" id="A0A2N5IVP2"/>
<sequence>MQEHQPWLENPPDGTEICCGFDGSENDDWTCIKAETLQGLIFTPRYGDDRRPTIWNPKTWGGRIPRGEVNAAWDEINHRYKVIRAYCDPGFRDEVSWESDIEAWDRKYGPRKYMPWTMSGSSRIGAVYEALRRFEADLANGLITHDGCPITTTHMTNARKIAKTLERYGLGKPKQDRKIDAAVTSILAHEAACDARTAGWGQQRRNYMLTASSTRRT</sequence>
<keyword evidence="2" id="KW-1185">Reference proteome</keyword>
<proteinExistence type="predicted"/>
<comment type="caution">
    <text evidence="1">The sequence shown here is derived from an EMBL/GenBank/DDBJ whole genome shotgun (WGS) entry which is preliminary data.</text>
</comment>
<gene>
    <name evidence="1" type="ORF">Uis4E_2204</name>
</gene>
<organism evidence="1 2">
    <name type="scientific">Bifidobacterium parmae</name>
    <dbReference type="NCBI Taxonomy" id="361854"/>
    <lineage>
        <taxon>Bacteria</taxon>
        <taxon>Bacillati</taxon>
        <taxon>Actinomycetota</taxon>
        <taxon>Actinomycetes</taxon>
        <taxon>Bifidobacteriales</taxon>
        <taxon>Bifidobacteriaceae</taxon>
        <taxon>Bifidobacterium</taxon>
    </lineage>
</organism>
<dbReference type="EMBL" id="NMWT01000036">
    <property type="protein sequence ID" value="PLS26029.1"/>
    <property type="molecule type" value="Genomic_DNA"/>
</dbReference>
<dbReference type="RefSeq" id="WP_101623255.1">
    <property type="nucleotide sequence ID" value="NZ_NMWT01000036.1"/>
</dbReference>
<dbReference type="Proteomes" id="UP000235034">
    <property type="component" value="Unassembled WGS sequence"/>
</dbReference>
<dbReference type="OrthoDB" id="3197057at2"/>
<accession>A0A2N5IVP2</accession>
<reference evidence="1 2" key="1">
    <citation type="submission" date="2017-07" db="EMBL/GenBank/DDBJ databases">
        <title>Bifidobacterium novel species.</title>
        <authorList>
            <person name="Lugli G.A."/>
            <person name="Milani C."/>
            <person name="Duranti S."/>
            <person name="Mangifesta M."/>
        </authorList>
    </citation>
    <scope>NUCLEOTIDE SEQUENCE [LARGE SCALE GENOMIC DNA]</scope>
    <source>
        <strain evidence="1 2">77</strain>
    </source>
</reference>
<name>A0A2N5IVP2_9BIFI</name>
<evidence type="ECO:0000313" key="2">
    <source>
        <dbReference type="Proteomes" id="UP000235034"/>
    </source>
</evidence>
<evidence type="ECO:0000313" key="1">
    <source>
        <dbReference type="EMBL" id="PLS26029.1"/>
    </source>
</evidence>